<feature type="compositionally biased region" description="Polar residues" evidence="1">
    <location>
        <begin position="344"/>
        <end position="354"/>
    </location>
</feature>
<evidence type="ECO:0008006" key="4">
    <source>
        <dbReference type="Google" id="ProtNLM"/>
    </source>
</evidence>
<proteinExistence type="predicted"/>
<dbReference type="EMBL" id="JASMQC010000030">
    <property type="protein sequence ID" value="KAK1932320.1"/>
    <property type="molecule type" value="Genomic_DNA"/>
</dbReference>
<feature type="compositionally biased region" description="Polar residues" evidence="1">
    <location>
        <begin position="207"/>
        <end position="219"/>
    </location>
</feature>
<dbReference type="AlphaFoldDB" id="A0AAD9G5Q3"/>
<feature type="region of interest" description="Disordered" evidence="1">
    <location>
        <begin position="305"/>
        <end position="354"/>
    </location>
</feature>
<reference evidence="2" key="1">
    <citation type="submission" date="2023-08" db="EMBL/GenBank/DDBJ databases">
        <title>Reference Genome Resource for the Citrus Pathogen Phytophthora citrophthora.</title>
        <authorList>
            <person name="Moller H."/>
            <person name="Coetzee B."/>
            <person name="Rose L.J."/>
            <person name="Van Niekerk J.M."/>
        </authorList>
    </citation>
    <scope>NUCLEOTIDE SEQUENCE</scope>
    <source>
        <strain evidence="2">STE-U-9442</strain>
    </source>
</reference>
<sequence length="354" mass="38899">MARRPSVDQVEAQALEAAAGLKSVGAKLICIDFDATFVSVHTGGRWSGTAEELRPHVRRFFLLLVPLLCESDVNVAIVTFSPQVTLIHDVLRLCFDLQVVNQLVIRGDDRSWNLTHDQTETFLPLWQTGGLHLDRKFKLPFIISAALEVQRRSGVAICNRDTVLVDDDALNVRVANDSGLVGVFFDPNEQDEEKFCQSIRRLHNVEQQEPQPTVLSTPNRKPRTGSGVKLVAKEHKYLTTSSGGARKRLGVAPGSGGRTSTFNMCTPSPVMKLKCVDFGRPRSKRASRILKSYSREMEAALPVVSESSTFSAGEPTTPTKQPASVREPAEPQGLPTSPIVYKMKSTTGSRSSTM</sequence>
<evidence type="ECO:0000313" key="3">
    <source>
        <dbReference type="Proteomes" id="UP001259832"/>
    </source>
</evidence>
<dbReference type="Proteomes" id="UP001259832">
    <property type="component" value="Unassembled WGS sequence"/>
</dbReference>
<keyword evidence="3" id="KW-1185">Reference proteome</keyword>
<protein>
    <recommendedName>
        <fullName evidence="4">ATP-binding Cassette (ABC) superfamily</fullName>
    </recommendedName>
</protein>
<name>A0AAD9G5Q3_9STRA</name>
<feature type="compositionally biased region" description="Polar residues" evidence="1">
    <location>
        <begin position="305"/>
        <end position="322"/>
    </location>
</feature>
<comment type="caution">
    <text evidence="2">The sequence shown here is derived from an EMBL/GenBank/DDBJ whole genome shotgun (WGS) entry which is preliminary data.</text>
</comment>
<evidence type="ECO:0000256" key="1">
    <source>
        <dbReference type="SAM" id="MobiDB-lite"/>
    </source>
</evidence>
<feature type="region of interest" description="Disordered" evidence="1">
    <location>
        <begin position="207"/>
        <end position="227"/>
    </location>
</feature>
<accession>A0AAD9G5Q3</accession>
<gene>
    <name evidence="2" type="ORF">P3T76_012314</name>
</gene>
<organism evidence="2 3">
    <name type="scientific">Phytophthora citrophthora</name>
    <dbReference type="NCBI Taxonomy" id="4793"/>
    <lineage>
        <taxon>Eukaryota</taxon>
        <taxon>Sar</taxon>
        <taxon>Stramenopiles</taxon>
        <taxon>Oomycota</taxon>
        <taxon>Peronosporomycetes</taxon>
        <taxon>Peronosporales</taxon>
        <taxon>Peronosporaceae</taxon>
        <taxon>Phytophthora</taxon>
    </lineage>
</organism>
<evidence type="ECO:0000313" key="2">
    <source>
        <dbReference type="EMBL" id="KAK1932320.1"/>
    </source>
</evidence>